<evidence type="ECO:0000313" key="5">
    <source>
        <dbReference type="Proteomes" id="UP000826651"/>
    </source>
</evidence>
<protein>
    <submittedName>
        <fullName evidence="4">Lamin tail domain-containing protein</fullName>
    </submittedName>
</protein>
<reference evidence="4 5" key="1">
    <citation type="submission" date="2021-04" db="EMBL/GenBank/DDBJ databases">
        <title>Ruania sp. nov., isolated from sandy soil of mangrove forest.</title>
        <authorList>
            <person name="Ge X."/>
            <person name="Huang R."/>
            <person name="Liu W."/>
        </authorList>
    </citation>
    <scope>NUCLEOTIDE SEQUENCE [LARGE SCALE GENOMIC DNA]</scope>
    <source>
        <strain evidence="4 5">N2-46</strain>
    </source>
</reference>
<name>A0ABS7SHI4_9MICO</name>
<dbReference type="InterPro" id="IPR001322">
    <property type="entry name" value="Lamin_tail_dom"/>
</dbReference>
<dbReference type="PANTHER" id="PTHR43143">
    <property type="entry name" value="METALLOPHOSPHOESTERASE, CALCINEURIN SUPERFAMILY"/>
    <property type="match status" value="1"/>
</dbReference>
<dbReference type="EMBL" id="JAGSHT010000033">
    <property type="protein sequence ID" value="MBZ2199687.1"/>
    <property type="molecule type" value="Genomic_DNA"/>
</dbReference>
<dbReference type="InterPro" id="IPR004843">
    <property type="entry name" value="Calcineurin-like_PHP"/>
</dbReference>
<keyword evidence="5" id="KW-1185">Reference proteome</keyword>
<dbReference type="InterPro" id="IPR029052">
    <property type="entry name" value="Metallo-depent_PP-like"/>
</dbReference>
<proteinExistence type="predicted"/>
<feature type="domain" description="LTD" evidence="3">
    <location>
        <begin position="31"/>
        <end position="189"/>
    </location>
</feature>
<dbReference type="Gene3D" id="3.60.21.10">
    <property type="match status" value="1"/>
</dbReference>
<feature type="domain" description="LTD" evidence="3">
    <location>
        <begin position="211"/>
        <end position="353"/>
    </location>
</feature>
<dbReference type="Pfam" id="PF00932">
    <property type="entry name" value="LTD"/>
    <property type="match status" value="2"/>
</dbReference>
<feature type="domain" description="LTD" evidence="3">
    <location>
        <begin position="381"/>
        <end position="513"/>
    </location>
</feature>
<accession>A0ABS7SHI4</accession>
<keyword evidence="2" id="KW-0732">Signal</keyword>
<dbReference type="PROSITE" id="PS51841">
    <property type="entry name" value="LTD"/>
    <property type="match status" value="3"/>
</dbReference>
<gene>
    <name evidence="4" type="ORF">KCQ71_26335</name>
</gene>
<feature type="region of interest" description="Disordered" evidence="1">
    <location>
        <begin position="1261"/>
        <end position="1286"/>
    </location>
</feature>
<dbReference type="PANTHER" id="PTHR43143:SF5">
    <property type="entry name" value="SECRETED PROTEIN"/>
    <property type="match status" value="1"/>
</dbReference>
<feature type="signal peptide" evidence="2">
    <location>
        <begin position="1"/>
        <end position="35"/>
    </location>
</feature>
<dbReference type="Pfam" id="PF00149">
    <property type="entry name" value="Metallophos"/>
    <property type="match status" value="1"/>
</dbReference>
<dbReference type="InterPro" id="IPR036415">
    <property type="entry name" value="Lamin_tail_dom_sf"/>
</dbReference>
<evidence type="ECO:0000256" key="2">
    <source>
        <dbReference type="SAM" id="SignalP"/>
    </source>
</evidence>
<dbReference type="Gene3D" id="2.60.40.1260">
    <property type="entry name" value="Lamin Tail domain"/>
    <property type="match status" value="1"/>
</dbReference>
<dbReference type="SUPFAM" id="SSF56300">
    <property type="entry name" value="Metallo-dependent phosphatases"/>
    <property type="match status" value="1"/>
</dbReference>
<feature type="chain" id="PRO_5046268792" evidence="2">
    <location>
        <begin position="36"/>
        <end position="1286"/>
    </location>
</feature>
<comment type="caution">
    <text evidence="4">The sequence shown here is derived from an EMBL/GenBank/DDBJ whole genome shotgun (WGS) entry which is preliminary data.</text>
</comment>
<evidence type="ECO:0000313" key="4">
    <source>
        <dbReference type="EMBL" id="MBZ2199687.1"/>
    </source>
</evidence>
<dbReference type="SUPFAM" id="SSF74853">
    <property type="entry name" value="Lamin A/C globular tail domain"/>
    <property type="match status" value="3"/>
</dbReference>
<dbReference type="Proteomes" id="UP000826651">
    <property type="component" value="Unassembled WGS sequence"/>
</dbReference>
<dbReference type="InterPro" id="IPR051918">
    <property type="entry name" value="STPP_CPPED1"/>
</dbReference>
<evidence type="ECO:0000259" key="3">
    <source>
        <dbReference type="PROSITE" id="PS51841"/>
    </source>
</evidence>
<sequence length="1286" mass="135290">MAASGPGGALRRRTLTAGAAIAAMLAATLAAPAGAEPVPAGSGVDSGVLISEVGGAYGPGGTREDFVEIQNYSAGPVDITGWRIYRCIGTGDRSHPPQVVIPEHVLAPGERYTIARPADLSSIDPSVVDQTYATSMHPESFGVYLQDAHYGRVDSLAVFPEGALSACGTGADDVLPNDLIDVVGESYQRVAMQGPASTAFITALRTPGLANATQERSRAGGDVLISEIANIGPSGNVEGFVEIANYGTADADLSGWTVYQCGPNGRMGAGSALEVGTILPAGGTLTLSAARNPAVPDPDVIFAAALHVRMAGALILDEEQLTVDRVGLYNNRDSACADGTPAPATLAGFTAQSYQRIGATRDNAADFVQTERTPGELVEPTPSQGEPFVFGPIRVSEASPAGPGGVDDEFFELANYGDEPVDLTGWSVWSCAGDGSRITTPRVADIGAVLETGQVWVAAHVNAPAALRALAQATYTGALNQTGGYGLYVQDAEGELVDSLGVYFEDASRTANDRYSPCTKGYSAHNAYRFDEADSHSRVQATGVDGQDFQLVERTPGEFNTAVYDPGTGTAPGALDPVDVPTSHRPDMPETTGEAYTDPALTERAITVTAADPDGDLESVAVRAAAILDLAQDAISTVAGVTHGGPLAAAPGTDTSESAVADGPAGLAVGDDRYGYPYQRYVLDVSDLAGDLDVVWEGRSLERNELQLLAWDAVGGAWDLLDASQVGPDGAVTLHGALAGYAVDDVVHVAVQDGPRTAQTFDASVEPNLAFQDPGLYDFSISHISDPQMLAEYERQRYTDMFSWVVANADARNIAYSAITGDMIQNWLFGTQDRERAGREFQASSDILRLLEDAQIPHGVLPGNHDNLWGLDQSLFNSYFGPERYADQPWWGDSLTETDNSFHYDTFEAAGTQFLVVNLGFTQDDAGYAWAEQVIAEHPDHNVVIASHEYFNDEGERTTRDGERWTSRGQEIWEQLVQPYENVFLVLAGHHSGVVTHEVSVPRADGSTRTVVEMMANYQSFQTRDGNLANRYRDVAMQRLLQFDVASQQMAVNTYSATLDLFNAWSVDTYPYRGENARFTDADDEFITGVSIMYPKLVETTSLTATEPLQTLPAQTVPGEGGGLITTATLAGIAQGEGYAWIAEAVDATGAATRGPVTRFAGGLECTTTLTGSTPGRVVVESGVTCIADGATVRGPVMVTAGASLVAGSATLNGPVTADGAAHVHLRDTVIRGPVRITGSTVSSVLSGLTIDGPLTCTGNAASTDEGVPNEVSGPVRGECPGVGDR</sequence>
<organism evidence="4 5">
    <name type="scientific">Occultella gossypii</name>
    <dbReference type="NCBI Taxonomy" id="2800820"/>
    <lineage>
        <taxon>Bacteria</taxon>
        <taxon>Bacillati</taxon>
        <taxon>Actinomycetota</taxon>
        <taxon>Actinomycetes</taxon>
        <taxon>Micrococcales</taxon>
        <taxon>Ruaniaceae</taxon>
        <taxon>Occultella</taxon>
    </lineage>
</organism>
<evidence type="ECO:0000256" key="1">
    <source>
        <dbReference type="SAM" id="MobiDB-lite"/>
    </source>
</evidence>